<sequence length="195" mass="21898">MSRYWPHPPYAEDQPHSGLILWTHILTRAPPTAAFLTPFISASTLIYRKLPLPASLLPRSQPSPFPSQLLNLRSMGTNTLGVTSLVTLATIVLMYGRTDIEYQDRSWRLLENKGQMESDDWMYGGMIVGALWKFKSGSLVDWRVRVGSISAGSAIGVLGYLGWRYGVKGGKWDEDERNQRTESCMARGFRSSAEK</sequence>
<gene>
    <name evidence="2" type="ORF">BELL_0004g00140</name>
</gene>
<keyword evidence="1" id="KW-0812">Transmembrane</keyword>
<keyword evidence="1" id="KW-1133">Transmembrane helix</keyword>
<feature type="transmembrane region" description="Helical" evidence="1">
    <location>
        <begin position="75"/>
        <end position="96"/>
    </location>
</feature>
<proteinExistence type="predicted"/>
<evidence type="ECO:0000313" key="3">
    <source>
        <dbReference type="Proteomes" id="UP000297229"/>
    </source>
</evidence>
<dbReference type="Proteomes" id="UP000297229">
    <property type="component" value="Unassembled WGS sequence"/>
</dbReference>
<keyword evidence="3" id="KW-1185">Reference proteome</keyword>
<organism evidence="2 3">
    <name type="scientific">Botrytis elliptica</name>
    <dbReference type="NCBI Taxonomy" id="278938"/>
    <lineage>
        <taxon>Eukaryota</taxon>
        <taxon>Fungi</taxon>
        <taxon>Dikarya</taxon>
        <taxon>Ascomycota</taxon>
        <taxon>Pezizomycotina</taxon>
        <taxon>Leotiomycetes</taxon>
        <taxon>Helotiales</taxon>
        <taxon>Sclerotiniaceae</taxon>
        <taxon>Botrytis</taxon>
    </lineage>
</organism>
<evidence type="ECO:0000313" key="2">
    <source>
        <dbReference type="EMBL" id="TGO80588.1"/>
    </source>
</evidence>
<reference evidence="2 3" key="1">
    <citation type="submission" date="2017-12" db="EMBL/GenBank/DDBJ databases">
        <title>Comparative genomics of Botrytis spp.</title>
        <authorList>
            <person name="Valero-Jimenez C.A."/>
            <person name="Tapia P."/>
            <person name="Veloso J."/>
            <person name="Silva-Moreno E."/>
            <person name="Staats M."/>
            <person name="Valdes J.H."/>
            <person name="Van Kan J.A.L."/>
        </authorList>
    </citation>
    <scope>NUCLEOTIDE SEQUENCE [LARGE SCALE GENOMIC DNA]</scope>
    <source>
        <strain evidence="2 3">Be9601</strain>
    </source>
</reference>
<accession>A0A4Z1K4K0</accession>
<protein>
    <submittedName>
        <fullName evidence="2">Uncharacterized protein</fullName>
    </submittedName>
</protein>
<comment type="caution">
    <text evidence="2">The sequence shown here is derived from an EMBL/GenBank/DDBJ whole genome shotgun (WGS) entry which is preliminary data.</text>
</comment>
<dbReference type="EMBL" id="PQXM01000004">
    <property type="protein sequence ID" value="TGO80588.1"/>
    <property type="molecule type" value="Genomic_DNA"/>
</dbReference>
<dbReference type="AlphaFoldDB" id="A0A4Z1K4K0"/>
<name>A0A4Z1K4K0_9HELO</name>
<evidence type="ECO:0000256" key="1">
    <source>
        <dbReference type="SAM" id="Phobius"/>
    </source>
</evidence>
<keyword evidence="1" id="KW-0472">Membrane</keyword>